<proteinExistence type="inferred from homology"/>
<dbReference type="SUPFAM" id="SSF55347">
    <property type="entry name" value="Glyceraldehyde-3-phosphate dehydrogenase-like, C-terminal domain"/>
    <property type="match status" value="1"/>
</dbReference>
<name>A0A418VA23_9DEIO</name>
<evidence type="ECO:0000259" key="4">
    <source>
        <dbReference type="Pfam" id="PF22725"/>
    </source>
</evidence>
<dbReference type="EMBL" id="QYUJ01000014">
    <property type="protein sequence ID" value="RJF72940.1"/>
    <property type="molecule type" value="Genomic_DNA"/>
</dbReference>
<dbReference type="Gene3D" id="3.30.360.10">
    <property type="entry name" value="Dihydrodipicolinate Reductase, domain 2"/>
    <property type="match status" value="1"/>
</dbReference>
<dbReference type="PANTHER" id="PTHR22604:SF105">
    <property type="entry name" value="TRANS-1,2-DIHYDROBENZENE-1,2-DIOL DEHYDROGENASE"/>
    <property type="match status" value="1"/>
</dbReference>
<evidence type="ECO:0000256" key="1">
    <source>
        <dbReference type="ARBA" id="ARBA00010928"/>
    </source>
</evidence>
<evidence type="ECO:0000313" key="5">
    <source>
        <dbReference type="EMBL" id="RJF72940.1"/>
    </source>
</evidence>
<dbReference type="OrthoDB" id="2350336at2"/>
<dbReference type="InterPro" id="IPR055170">
    <property type="entry name" value="GFO_IDH_MocA-like_dom"/>
</dbReference>
<dbReference type="PANTHER" id="PTHR22604">
    <property type="entry name" value="OXIDOREDUCTASES"/>
    <property type="match status" value="1"/>
</dbReference>
<feature type="domain" description="Gfo/Idh/MocA-like oxidoreductase N-terminal" evidence="3">
    <location>
        <begin position="6"/>
        <end position="121"/>
    </location>
</feature>
<evidence type="ECO:0000313" key="6">
    <source>
        <dbReference type="Proteomes" id="UP000286287"/>
    </source>
</evidence>
<dbReference type="Pfam" id="PF01408">
    <property type="entry name" value="GFO_IDH_MocA"/>
    <property type="match status" value="1"/>
</dbReference>
<dbReference type="Pfam" id="PF22725">
    <property type="entry name" value="GFO_IDH_MocA_C3"/>
    <property type="match status" value="1"/>
</dbReference>
<dbReference type="Gene3D" id="3.40.50.720">
    <property type="entry name" value="NAD(P)-binding Rossmann-like Domain"/>
    <property type="match status" value="1"/>
</dbReference>
<comment type="caution">
    <text evidence="5">The sequence shown here is derived from an EMBL/GenBank/DDBJ whole genome shotgun (WGS) entry which is preliminary data.</text>
</comment>
<evidence type="ECO:0000256" key="2">
    <source>
        <dbReference type="ARBA" id="ARBA00023002"/>
    </source>
</evidence>
<evidence type="ECO:0000259" key="3">
    <source>
        <dbReference type="Pfam" id="PF01408"/>
    </source>
</evidence>
<dbReference type="Proteomes" id="UP000286287">
    <property type="component" value="Unassembled WGS sequence"/>
</dbReference>
<dbReference type="AlphaFoldDB" id="A0A418VA23"/>
<dbReference type="InterPro" id="IPR050984">
    <property type="entry name" value="Gfo/Idh/MocA_domain"/>
</dbReference>
<dbReference type="SUPFAM" id="SSF51735">
    <property type="entry name" value="NAD(P)-binding Rossmann-fold domains"/>
    <property type="match status" value="1"/>
</dbReference>
<reference evidence="5 6" key="1">
    <citation type="submission" date="2018-09" db="EMBL/GenBank/DDBJ databases">
        <authorList>
            <person name="Zhu H."/>
        </authorList>
    </citation>
    <scope>NUCLEOTIDE SEQUENCE [LARGE SCALE GENOMIC DNA]</scope>
    <source>
        <strain evidence="5 6">K2S05-167</strain>
    </source>
</reference>
<sequence>MSSTPFRWGILGAARIARALIPAIRAAGGEVGALGVRDPSSPRAREFAERWQVPLVGPYQDVVDSDVDAVYNPLPNDAHLPWTAAALQAGKHALTEKPLTLNAQEAQHLLSTATQTGRVLLEAFAYRFQPQVLRALEIMHSGQLGEIRALHGSFGFHLQNPSDFRWIPEHGGGSLYDVGTYPVNLVRLLLGQPEKVTAVARFSASGVDVGLDASLVYPNALAGISCGFDWGEASSQGFHVVGTRGDLRMERPFDSHTSRSTTLRWQIEGQNFSQEFPPSNAYARMVMHFQNVARGREQPLFEPDDALGQARVLDALFEAARTGRVVKVIGS</sequence>
<comment type="similarity">
    <text evidence="1">Belongs to the Gfo/Idh/MocA family.</text>
</comment>
<dbReference type="GO" id="GO:0000166">
    <property type="term" value="F:nucleotide binding"/>
    <property type="evidence" value="ECO:0007669"/>
    <property type="project" value="InterPro"/>
</dbReference>
<keyword evidence="2" id="KW-0560">Oxidoreductase</keyword>
<dbReference type="GO" id="GO:0016491">
    <property type="term" value="F:oxidoreductase activity"/>
    <property type="evidence" value="ECO:0007669"/>
    <property type="project" value="UniProtKB-KW"/>
</dbReference>
<organism evidence="5 6">
    <name type="scientific">Deinococcus cavernae</name>
    <dbReference type="NCBI Taxonomy" id="2320857"/>
    <lineage>
        <taxon>Bacteria</taxon>
        <taxon>Thermotogati</taxon>
        <taxon>Deinococcota</taxon>
        <taxon>Deinococci</taxon>
        <taxon>Deinococcales</taxon>
        <taxon>Deinococcaceae</taxon>
        <taxon>Deinococcus</taxon>
    </lineage>
</organism>
<protein>
    <submittedName>
        <fullName evidence="5">Gfo/Idh/MocA family oxidoreductase</fullName>
    </submittedName>
</protein>
<accession>A0A418VA23</accession>
<feature type="domain" description="GFO/IDH/MocA-like oxidoreductase" evidence="4">
    <location>
        <begin position="133"/>
        <end position="247"/>
    </location>
</feature>
<dbReference type="InterPro" id="IPR000683">
    <property type="entry name" value="Gfo/Idh/MocA-like_OxRdtase_N"/>
</dbReference>
<dbReference type="RefSeq" id="WP_119765552.1">
    <property type="nucleotide sequence ID" value="NZ_QYUJ01000014.1"/>
</dbReference>
<keyword evidence="6" id="KW-1185">Reference proteome</keyword>
<gene>
    <name evidence="5" type="ORF">D3875_16715</name>
</gene>
<dbReference type="InterPro" id="IPR036291">
    <property type="entry name" value="NAD(P)-bd_dom_sf"/>
</dbReference>